<evidence type="ECO:0000313" key="2">
    <source>
        <dbReference type="Proteomes" id="UP001226091"/>
    </source>
</evidence>
<reference evidence="2" key="1">
    <citation type="journal article" date="2025" name="Aquaculture">
        <title>Assessment of the bioflocculant production and safety properties of Metabacillus hrfriensis sp. nov. based on phenotypic and whole-genome sequencing analysis.</title>
        <authorList>
            <person name="Zhang R."/>
            <person name="Zhao Z."/>
            <person name="Luo L."/>
            <person name="Wang S."/>
            <person name="Guo K."/>
            <person name="Xu W."/>
        </authorList>
    </citation>
    <scope>NUCLEOTIDE SEQUENCE [LARGE SCALE GENOMIC DNA]</scope>
    <source>
        <strain evidence="2">CT-WN-B3</strain>
    </source>
</reference>
<protein>
    <submittedName>
        <fullName evidence="1">Thioredoxin domain-containing protein</fullName>
    </submittedName>
</protein>
<name>A0ACD4RHJ9_9BACI</name>
<organism evidence="1 2">
    <name type="scientific">Metabacillus hrfriensis</name>
    <dbReference type="NCBI Taxonomy" id="3048891"/>
    <lineage>
        <taxon>Bacteria</taxon>
        <taxon>Bacillati</taxon>
        <taxon>Bacillota</taxon>
        <taxon>Bacilli</taxon>
        <taxon>Bacillales</taxon>
        <taxon>Bacillaceae</taxon>
        <taxon>Metabacillus</taxon>
    </lineage>
</organism>
<evidence type="ECO:0000313" key="1">
    <source>
        <dbReference type="EMBL" id="WHZ59944.1"/>
    </source>
</evidence>
<sequence>MKNRKIIACLVIITILLFIAGVGNLLMSSNSSVASTKISSEELIENGYAFGDSDAPITLIEYTNFQCTYCKEQHSELNEEVERLINDGKLYYLMKHVSIEAYKNAEIVNERVNAISDKDSQLSVINRVFKEQEQWSEKNAGELERYFENANLQEKNPVKIKGKLESEVKKLGITSTPTTIINGQKFQGTLKKEEFLKYIETELE</sequence>
<accession>A0ACD4RHJ9</accession>
<keyword evidence="2" id="KW-1185">Reference proteome</keyword>
<dbReference type="EMBL" id="CP126116">
    <property type="protein sequence ID" value="WHZ59944.1"/>
    <property type="molecule type" value="Genomic_DNA"/>
</dbReference>
<gene>
    <name evidence="1" type="ORF">QLQ22_11665</name>
</gene>
<proteinExistence type="predicted"/>
<dbReference type="Proteomes" id="UP001226091">
    <property type="component" value="Chromosome"/>
</dbReference>